<dbReference type="GeneID" id="87842113"/>
<reference evidence="6" key="2">
    <citation type="submission" date="2023-06" db="EMBL/GenBank/DDBJ databases">
        <authorList>
            <consortium name="Lawrence Berkeley National Laboratory"/>
            <person name="Haridas S."/>
            <person name="Hensen N."/>
            <person name="Bonometti L."/>
            <person name="Westerberg I."/>
            <person name="Brannstrom I.O."/>
            <person name="Guillou S."/>
            <person name="Cros-Aarteil S."/>
            <person name="Calhoun S."/>
            <person name="Kuo A."/>
            <person name="Mondo S."/>
            <person name="Pangilinan J."/>
            <person name="Riley R."/>
            <person name="Labutti K."/>
            <person name="Andreopoulos B."/>
            <person name="Lipzen A."/>
            <person name="Chen C."/>
            <person name="Yanf M."/>
            <person name="Daum C."/>
            <person name="Ng V."/>
            <person name="Clum A."/>
            <person name="Steindorff A."/>
            <person name="Ohm R."/>
            <person name="Martin F."/>
            <person name="Silar P."/>
            <person name="Natvig D."/>
            <person name="Lalanne C."/>
            <person name="Gautier V."/>
            <person name="Ament-Velasquez S.L."/>
            <person name="Kruys A."/>
            <person name="Hutchinson M.I."/>
            <person name="Powell A.J."/>
            <person name="Barry K."/>
            <person name="Miller A.N."/>
            <person name="Grigoriev I.V."/>
            <person name="Debuchy R."/>
            <person name="Gladieux P."/>
            <person name="Thoren M.H."/>
            <person name="Johannesson H."/>
        </authorList>
    </citation>
    <scope>NUCLEOTIDE SEQUENCE</scope>
    <source>
        <strain evidence="6">CBS 168.71</strain>
    </source>
</reference>
<organism evidence="6 7">
    <name type="scientific">Chaetomium fimeti</name>
    <dbReference type="NCBI Taxonomy" id="1854472"/>
    <lineage>
        <taxon>Eukaryota</taxon>
        <taxon>Fungi</taxon>
        <taxon>Dikarya</taxon>
        <taxon>Ascomycota</taxon>
        <taxon>Pezizomycotina</taxon>
        <taxon>Sordariomycetes</taxon>
        <taxon>Sordariomycetidae</taxon>
        <taxon>Sordariales</taxon>
        <taxon>Chaetomiaceae</taxon>
        <taxon>Chaetomium</taxon>
    </lineage>
</organism>
<evidence type="ECO:0000256" key="4">
    <source>
        <dbReference type="ARBA" id="ARBA00022884"/>
    </source>
</evidence>
<dbReference type="RefSeq" id="XP_062660748.1">
    <property type="nucleotide sequence ID" value="XM_062805165.1"/>
</dbReference>
<dbReference type="InterPro" id="IPR001328">
    <property type="entry name" value="Pept_tRNA_hydro"/>
</dbReference>
<keyword evidence="2" id="KW-0820">tRNA-binding</keyword>
<dbReference type="PANTHER" id="PTHR17224:SF1">
    <property type="entry name" value="PEPTIDYL-TRNA HYDROLASE"/>
    <property type="match status" value="1"/>
</dbReference>
<dbReference type="GO" id="GO:0000049">
    <property type="term" value="F:tRNA binding"/>
    <property type="evidence" value="ECO:0007669"/>
    <property type="project" value="UniProtKB-KW"/>
</dbReference>
<accession>A0AAE0HIJ6</accession>
<dbReference type="Proteomes" id="UP001278766">
    <property type="component" value="Unassembled WGS sequence"/>
</dbReference>
<keyword evidence="4" id="KW-0694">RNA-binding</keyword>
<dbReference type="SUPFAM" id="SSF53178">
    <property type="entry name" value="Peptidyl-tRNA hydrolase-like"/>
    <property type="match status" value="1"/>
</dbReference>
<evidence type="ECO:0000256" key="1">
    <source>
        <dbReference type="ARBA" id="ARBA00013260"/>
    </source>
</evidence>
<evidence type="ECO:0000313" key="6">
    <source>
        <dbReference type="EMBL" id="KAK3297234.1"/>
    </source>
</evidence>
<name>A0AAE0HIJ6_9PEZI</name>
<evidence type="ECO:0000256" key="2">
    <source>
        <dbReference type="ARBA" id="ARBA00022555"/>
    </source>
</evidence>
<comment type="caution">
    <text evidence="6">The sequence shown here is derived from an EMBL/GenBank/DDBJ whole genome shotgun (WGS) entry which is preliminary data.</text>
</comment>
<dbReference type="InterPro" id="IPR036416">
    <property type="entry name" value="Pept_tRNA_hydro_sf"/>
</dbReference>
<proteinExistence type="inferred from homology"/>
<sequence length="197" mass="21225">MVIRRLVVISLGNPGELRNTYHSAGHIVLQALQQAIGPSQPSFAAQRIGKQNTLASIGSQYSLLQSPAIMNVTGPWAAQAYRQQLVDNRLGAEEVGVVLVHDDLEEELGVIKIREWKRSPRGHNGVKSVHAALGANPAAGKWARVSVGIGRPDARDKAAVSNFVLSKIPRATRNVLEDNGSRGLYQALAELNTKWGG</sequence>
<dbReference type="EMBL" id="JAUEPN010000003">
    <property type="protein sequence ID" value="KAK3297234.1"/>
    <property type="molecule type" value="Genomic_DNA"/>
</dbReference>
<dbReference type="EC" id="3.1.1.29" evidence="1"/>
<keyword evidence="7" id="KW-1185">Reference proteome</keyword>
<dbReference type="PROSITE" id="PS01196">
    <property type="entry name" value="PEPT_TRNA_HYDROL_2"/>
    <property type="match status" value="1"/>
</dbReference>
<evidence type="ECO:0000256" key="3">
    <source>
        <dbReference type="ARBA" id="ARBA00022801"/>
    </source>
</evidence>
<dbReference type="GO" id="GO:0004045">
    <property type="term" value="F:peptidyl-tRNA hydrolase activity"/>
    <property type="evidence" value="ECO:0007669"/>
    <property type="project" value="UniProtKB-EC"/>
</dbReference>
<evidence type="ECO:0000313" key="7">
    <source>
        <dbReference type="Proteomes" id="UP001278766"/>
    </source>
</evidence>
<dbReference type="Pfam" id="PF01195">
    <property type="entry name" value="Pept_tRNA_hydro"/>
    <property type="match status" value="1"/>
</dbReference>
<dbReference type="InterPro" id="IPR018171">
    <property type="entry name" value="Pept_tRNA_hydro_CS"/>
</dbReference>
<evidence type="ECO:0000256" key="5">
    <source>
        <dbReference type="ARBA" id="ARBA00038063"/>
    </source>
</evidence>
<comment type="similarity">
    <text evidence="5">Belongs to the PTH family.</text>
</comment>
<reference evidence="6" key="1">
    <citation type="journal article" date="2023" name="Mol. Phylogenet. Evol.">
        <title>Genome-scale phylogeny and comparative genomics of the fungal order Sordariales.</title>
        <authorList>
            <person name="Hensen N."/>
            <person name="Bonometti L."/>
            <person name="Westerberg I."/>
            <person name="Brannstrom I.O."/>
            <person name="Guillou S."/>
            <person name="Cros-Aarteil S."/>
            <person name="Calhoun S."/>
            <person name="Haridas S."/>
            <person name="Kuo A."/>
            <person name="Mondo S."/>
            <person name="Pangilinan J."/>
            <person name="Riley R."/>
            <person name="LaButti K."/>
            <person name="Andreopoulos B."/>
            <person name="Lipzen A."/>
            <person name="Chen C."/>
            <person name="Yan M."/>
            <person name="Daum C."/>
            <person name="Ng V."/>
            <person name="Clum A."/>
            <person name="Steindorff A."/>
            <person name="Ohm R.A."/>
            <person name="Martin F."/>
            <person name="Silar P."/>
            <person name="Natvig D.O."/>
            <person name="Lalanne C."/>
            <person name="Gautier V."/>
            <person name="Ament-Velasquez S.L."/>
            <person name="Kruys A."/>
            <person name="Hutchinson M.I."/>
            <person name="Powell A.J."/>
            <person name="Barry K."/>
            <person name="Miller A.N."/>
            <person name="Grigoriev I.V."/>
            <person name="Debuchy R."/>
            <person name="Gladieux P."/>
            <person name="Hiltunen Thoren M."/>
            <person name="Johannesson H."/>
        </authorList>
    </citation>
    <scope>NUCLEOTIDE SEQUENCE</scope>
    <source>
        <strain evidence="6">CBS 168.71</strain>
    </source>
</reference>
<protein>
    <recommendedName>
        <fullName evidence="1">peptidyl-tRNA hydrolase</fullName>
        <ecNumber evidence="1">3.1.1.29</ecNumber>
    </recommendedName>
</protein>
<dbReference type="PANTHER" id="PTHR17224">
    <property type="entry name" value="PEPTIDYL-TRNA HYDROLASE"/>
    <property type="match status" value="1"/>
</dbReference>
<dbReference type="AlphaFoldDB" id="A0AAE0HIJ6"/>
<keyword evidence="3 6" id="KW-0378">Hydrolase</keyword>
<gene>
    <name evidence="6" type="ORF">B0H64DRAFT_416408</name>
</gene>
<dbReference type="Gene3D" id="3.40.50.1470">
    <property type="entry name" value="Peptidyl-tRNA hydrolase"/>
    <property type="match status" value="1"/>
</dbReference>